<gene>
    <name evidence="1" type="ORF">LCGC14_1666500</name>
</gene>
<reference evidence="1" key="1">
    <citation type="journal article" date="2015" name="Nature">
        <title>Complex archaea that bridge the gap between prokaryotes and eukaryotes.</title>
        <authorList>
            <person name="Spang A."/>
            <person name="Saw J.H."/>
            <person name="Jorgensen S.L."/>
            <person name="Zaremba-Niedzwiedzka K."/>
            <person name="Martijn J."/>
            <person name="Lind A.E."/>
            <person name="van Eijk R."/>
            <person name="Schleper C."/>
            <person name="Guy L."/>
            <person name="Ettema T.J."/>
        </authorList>
    </citation>
    <scope>NUCLEOTIDE SEQUENCE</scope>
</reference>
<sequence length="144" mass="15219">MANLQQLQKSIAIVQIISPVDINGGAVTGDYIHMKNYDAIVYVCEAGALAANLVITVNQCTQDADGGTDAKAMTNAKATTFTNGTDEDTVRVIQIDVAQDMDVEGGFEWLRVQTNAAASPTLGAVTALCYRARYAEATMPSAIT</sequence>
<dbReference type="AlphaFoldDB" id="A0A0F9HT67"/>
<organism evidence="1">
    <name type="scientific">marine sediment metagenome</name>
    <dbReference type="NCBI Taxonomy" id="412755"/>
    <lineage>
        <taxon>unclassified sequences</taxon>
        <taxon>metagenomes</taxon>
        <taxon>ecological metagenomes</taxon>
    </lineage>
</organism>
<accession>A0A0F9HT67</accession>
<dbReference type="EMBL" id="LAZR01014241">
    <property type="protein sequence ID" value="KKM18352.1"/>
    <property type="molecule type" value="Genomic_DNA"/>
</dbReference>
<proteinExistence type="predicted"/>
<protein>
    <submittedName>
        <fullName evidence="1">Uncharacterized protein</fullName>
    </submittedName>
</protein>
<evidence type="ECO:0000313" key="1">
    <source>
        <dbReference type="EMBL" id="KKM18352.1"/>
    </source>
</evidence>
<name>A0A0F9HT67_9ZZZZ</name>
<comment type="caution">
    <text evidence="1">The sequence shown here is derived from an EMBL/GenBank/DDBJ whole genome shotgun (WGS) entry which is preliminary data.</text>
</comment>